<dbReference type="InterPro" id="IPR051089">
    <property type="entry name" value="prtT"/>
</dbReference>
<feature type="region of interest" description="Disordered" evidence="6">
    <location>
        <begin position="262"/>
        <end position="282"/>
    </location>
</feature>
<accession>A0AAI8VKX1</accession>
<keyword evidence="2" id="KW-0805">Transcription regulation</keyword>
<keyword evidence="5" id="KW-0539">Nucleus</keyword>
<dbReference type="PANTHER" id="PTHR31845:SF32">
    <property type="entry name" value="MISCELLANEOUS ZN(II)2CYS6 TRANSCRIPTION FACTOR (EUROFUNG)-RELATED"/>
    <property type="match status" value="1"/>
</dbReference>
<dbReference type="InterPro" id="IPR036864">
    <property type="entry name" value="Zn2-C6_fun-type_DNA-bd_sf"/>
</dbReference>
<evidence type="ECO:0000313" key="8">
    <source>
        <dbReference type="EMBL" id="CAJ2506815.1"/>
    </source>
</evidence>
<organism evidence="8 9">
    <name type="scientific">Anthostomella pinea</name>
    <dbReference type="NCBI Taxonomy" id="933095"/>
    <lineage>
        <taxon>Eukaryota</taxon>
        <taxon>Fungi</taxon>
        <taxon>Dikarya</taxon>
        <taxon>Ascomycota</taxon>
        <taxon>Pezizomycotina</taxon>
        <taxon>Sordariomycetes</taxon>
        <taxon>Xylariomycetidae</taxon>
        <taxon>Xylariales</taxon>
        <taxon>Xylariaceae</taxon>
        <taxon>Anthostomella</taxon>
    </lineage>
</organism>
<dbReference type="AlphaFoldDB" id="A0AAI8VKX1"/>
<evidence type="ECO:0000256" key="1">
    <source>
        <dbReference type="ARBA" id="ARBA00004123"/>
    </source>
</evidence>
<evidence type="ECO:0000256" key="4">
    <source>
        <dbReference type="ARBA" id="ARBA00023163"/>
    </source>
</evidence>
<feature type="domain" description="Zn(2)-C6 fungal-type" evidence="7">
    <location>
        <begin position="26"/>
        <end position="56"/>
    </location>
</feature>
<reference evidence="8" key="1">
    <citation type="submission" date="2023-10" db="EMBL/GenBank/DDBJ databases">
        <authorList>
            <person name="Hackl T."/>
        </authorList>
    </citation>
    <scope>NUCLEOTIDE SEQUENCE</scope>
</reference>
<evidence type="ECO:0000256" key="3">
    <source>
        <dbReference type="ARBA" id="ARBA00023125"/>
    </source>
</evidence>
<dbReference type="GO" id="GO:0008270">
    <property type="term" value="F:zinc ion binding"/>
    <property type="evidence" value="ECO:0007669"/>
    <property type="project" value="InterPro"/>
</dbReference>
<feature type="compositionally biased region" description="Polar residues" evidence="6">
    <location>
        <begin position="103"/>
        <end position="121"/>
    </location>
</feature>
<evidence type="ECO:0000313" key="9">
    <source>
        <dbReference type="Proteomes" id="UP001295740"/>
    </source>
</evidence>
<gene>
    <name evidence="8" type="ORF">KHLLAP_LOCUS7283</name>
</gene>
<evidence type="ECO:0000256" key="6">
    <source>
        <dbReference type="SAM" id="MobiDB-lite"/>
    </source>
</evidence>
<dbReference type="Proteomes" id="UP001295740">
    <property type="component" value="Unassembled WGS sequence"/>
</dbReference>
<dbReference type="GO" id="GO:0000981">
    <property type="term" value="F:DNA-binding transcription factor activity, RNA polymerase II-specific"/>
    <property type="evidence" value="ECO:0007669"/>
    <property type="project" value="InterPro"/>
</dbReference>
<keyword evidence="3" id="KW-0238">DNA-binding</keyword>
<dbReference type="PANTHER" id="PTHR31845">
    <property type="entry name" value="FINGER DOMAIN PROTEIN, PUTATIVE-RELATED"/>
    <property type="match status" value="1"/>
</dbReference>
<evidence type="ECO:0000256" key="5">
    <source>
        <dbReference type="ARBA" id="ARBA00023242"/>
    </source>
</evidence>
<evidence type="ECO:0000259" key="7">
    <source>
        <dbReference type="PROSITE" id="PS00463"/>
    </source>
</evidence>
<comment type="subcellular location">
    <subcellularLocation>
        <location evidence="1">Nucleus</location>
    </subcellularLocation>
</comment>
<comment type="caution">
    <text evidence="8">The sequence shown here is derived from an EMBL/GenBank/DDBJ whole genome shotgun (WGS) entry which is preliminary data.</text>
</comment>
<dbReference type="Gene3D" id="4.10.240.10">
    <property type="entry name" value="Zn(2)-C6 fungal-type DNA-binding domain"/>
    <property type="match status" value="1"/>
</dbReference>
<keyword evidence="9" id="KW-1185">Reference proteome</keyword>
<dbReference type="InterPro" id="IPR001138">
    <property type="entry name" value="Zn2Cys6_DnaBD"/>
</dbReference>
<evidence type="ECO:0000256" key="2">
    <source>
        <dbReference type="ARBA" id="ARBA00023015"/>
    </source>
</evidence>
<feature type="region of interest" description="Disordered" evidence="6">
    <location>
        <begin position="89"/>
        <end position="140"/>
    </location>
</feature>
<proteinExistence type="predicted"/>
<sequence length="557" mass="61362">MERGVTSASASASAPADGTVAPYSQACVNCSRAKCRCIVRGHGGRCERCHRLGKECTPATSARRRGARVRRAQLEDKLDSLVSLLQAQHSAKSPTHAPYDEPSTLSSQPRQVLTPATTTASGPVAGLSPGSSTADSDDGIPSKQADEFFHRFRNHHLELFPFLYLPAEVTAEHLQRETPFLWLSIRAVCTRLHAKQDELGHRIRETLARQVVVEGERSMDLLLGLLTYMSWAYYFARRSKTSLRMLAGIAMSLVSDLQINQPEGEQPSMTNPGVSRPLASTRTRTNQDRRALLSCFILTSSIQTLLTGGFDLCLTPHVRHAEEGECQGDMMLVAIVRILKVADEAVKVCSSGDVDRTMSPLLYVGALRATLQQAVSKLPPELLNHTLFLPSSFSFYRHFEVRRLEYLHACLQSSKAGLDNFLSYDIAQYPAMPMSVGLGFSHALQVLYRLSLLNEPGWDLVAVRETADVLLYLDQIARIFEEIHESLAPASGHAESNIFSRVSDAMRAFIPVWAAALERAGAPSPVRETAVVEPVDLALMDFTNDLWLQDVFGSWGG</sequence>
<name>A0AAI8VKX1_9PEZI</name>
<dbReference type="PROSITE" id="PS00463">
    <property type="entry name" value="ZN2_CY6_FUNGAL_1"/>
    <property type="match status" value="1"/>
</dbReference>
<dbReference type="GO" id="GO:0005634">
    <property type="term" value="C:nucleus"/>
    <property type="evidence" value="ECO:0007669"/>
    <property type="project" value="UniProtKB-SubCell"/>
</dbReference>
<keyword evidence="4" id="KW-0804">Transcription</keyword>
<dbReference type="SUPFAM" id="SSF57701">
    <property type="entry name" value="Zn2/Cys6 DNA-binding domain"/>
    <property type="match status" value="1"/>
</dbReference>
<dbReference type="GO" id="GO:0000976">
    <property type="term" value="F:transcription cis-regulatory region binding"/>
    <property type="evidence" value="ECO:0007669"/>
    <property type="project" value="TreeGrafter"/>
</dbReference>
<protein>
    <submittedName>
        <fullName evidence="8">Uu.00g080010.m01.CDS01</fullName>
    </submittedName>
</protein>
<dbReference type="EMBL" id="CAUWAG010000010">
    <property type="protein sequence ID" value="CAJ2506815.1"/>
    <property type="molecule type" value="Genomic_DNA"/>
</dbReference>